<dbReference type="OrthoDB" id="120588at2157"/>
<dbReference type="GO" id="GO:0019385">
    <property type="term" value="P:methanogenesis, from acetate"/>
    <property type="evidence" value="ECO:0007669"/>
    <property type="project" value="InterPro"/>
</dbReference>
<dbReference type="GeneID" id="10394228"/>
<dbReference type="InterPro" id="IPR029035">
    <property type="entry name" value="DHS-like_NAD/FAD-binding_dom"/>
</dbReference>
<dbReference type="PANTHER" id="PTHR43687:SF6">
    <property type="entry name" value="L-ASPARTATE SEMIALDEHYDE SULFURTRANSFERASE IRON-SULFUR SUBUNIT"/>
    <property type="match status" value="1"/>
</dbReference>
<keyword evidence="4" id="KW-0677">Repeat</keyword>
<keyword evidence="10" id="KW-1185">Reference proteome</keyword>
<keyword evidence="2" id="KW-0004">4Fe-4S</keyword>
<sequence>MRRYIFLPRGYKQSELQCEKAACVTPKEAADIISYSRPVLITGGMLLENSRLVEYAVKLSEHMPVIATGASSKVLVSRGVKPLSCVFTMHHIAQFILDGGWDVTKRFDTAVFLGFRPYYLSRVLSTLKHFSGMTTISLDELYQPNAHYSLTTLAIVIDEDRCSGCGDCVAACKTMSRGAALSVVLGKLVVRPELCIACGMCAEFCSRDAIGLERGERLYYRMLDEIIRLL</sequence>
<evidence type="ECO:0000256" key="3">
    <source>
        <dbReference type="ARBA" id="ARBA00022723"/>
    </source>
</evidence>
<dbReference type="Gene3D" id="3.40.50.1220">
    <property type="entry name" value="TPP-binding domain"/>
    <property type="match status" value="1"/>
</dbReference>
<dbReference type="Pfam" id="PF02552">
    <property type="entry name" value="CO_dh"/>
    <property type="match status" value="1"/>
</dbReference>
<dbReference type="GO" id="GO:0046872">
    <property type="term" value="F:metal ion binding"/>
    <property type="evidence" value="ECO:0007669"/>
    <property type="project" value="UniProtKB-KW"/>
</dbReference>
<evidence type="ECO:0000256" key="6">
    <source>
        <dbReference type="ARBA" id="ARBA00023004"/>
    </source>
</evidence>
<feature type="domain" description="4Fe-4S ferredoxin-type" evidence="8">
    <location>
        <begin position="186"/>
        <end position="215"/>
    </location>
</feature>
<name>F2KT92_ARCVS</name>
<dbReference type="SUPFAM" id="SSF52467">
    <property type="entry name" value="DHS-like NAD/FAD-binding domain"/>
    <property type="match status" value="1"/>
</dbReference>
<protein>
    <submittedName>
        <fullName evidence="9">CO dehydrogenase/acetyl-CoA synthase complex, epsilon subunit</fullName>
    </submittedName>
</protein>
<evidence type="ECO:0000313" key="10">
    <source>
        <dbReference type="Proteomes" id="UP000008136"/>
    </source>
</evidence>
<keyword evidence="7" id="KW-0411">Iron-sulfur</keyword>
<evidence type="ECO:0000256" key="5">
    <source>
        <dbReference type="ARBA" id="ARBA00022982"/>
    </source>
</evidence>
<dbReference type="PROSITE" id="PS51379">
    <property type="entry name" value="4FE4S_FER_2"/>
    <property type="match status" value="2"/>
</dbReference>
<dbReference type="GO" id="GO:0051539">
    <property type="term" value="F:4 iron, 4 sulfur cluster binding"/>
    <property type="evidence" value="ECO:0007669"/>
    <property type="project" value="UniProtKB-KW"/>
</dbReference>
<dbReference type="eggNOG" id="arCOG02059">
    <property type="taxonomic scope" value="Archaea"/>
</dbReference>
<gene>
    <name evidence="9" type="ordered locus">Arcve_1112</name>
</gene>
<dbReference type="InterPro" id="IPR003704">
    <property type="entry name" value="CdhB"/>
</dbReference>
<organism evidence="9 10">
    <name type="scientific">Archaeoglobus veneficus (strain DSM 11195 / SNP6)</name>
    <dbReference type="NCBI Taxonomy" id="693661"/>
    <lineage>
        <taxon>Archaea</taxon>
        <taxon>Methanobacteriati</taxon>
        <taxon>Methanobacteriota</taxon>
        <taxon>Archaeoglobi</taxon>
        <taxon>Archaeoglobales</taxon>
        <taxon>Archaeoglobaceae</taxon>
        <taxon>Archaeoglobus</taxon>
    </lineage>
</organism>
<evidence type="ECO:0000259" key="8">
    <source>
        <dbReference type="PROSITE" id="PS51379"/>
    </source>
</evidence>
<dbReference type="EMBL" id="CP002588">
    <property type="protein sequence ID" value="AEA47122.1"/>
    <property type="molecule type" value="Genomic_DNA"/>
</dbReference>
<dbReference type="InterPro" id="IPR050572">
    <property type="entry name" value="Fe-S_Ferredoxin"/>
</dbReference>
<keyword evidence="5" id="KW-0249">Electron transport</keyword>
<dbReference type="KEGG" id="ave:Arcve_1112"/>
<dbReference type="InterPro" id="IPR017896">
    <property type="entry name" value="4Fe4S_Fe-S-bd"/>
</dbReference>
<evidence type="ECO:0000256" key="4">
    <source>
        <dbReference type="ARBA" id="ARBA00022737"/>
    </source>
</evidence>
<dbReference type="NCBIfam" id="TIGR00315">
    <property type="entry name" value="cdhB"/>
    <property type="match status" value="1"/>
</dbReference>
<dbReference type="Gene3D" id="3.30.70.20">
    <property type="match status" value="1"/>
</dbReference>
<dbReference type="PANTHER" id="PTHR43687">
    <property type="entry name" value="ADENYLYLSULFATE REDUCTASE, BETA SUBUNIT"/>
    <property type="match status" value="1"/>
</dbReference>
<dbReference type="Proteomes" id="UP000008136">
    <property type="component" value="Chromosome"/>
</dbReference>
<evidence type="ECO:0000256" key="1">
    <source>
        <dbReference type="ARBA" id="ARBA00022448"/>
    </source>
</evidence>
<dbReference type="AlphaFoldDB" id="F2KT92"/>
<dbReference type="Pfam" id="PF13237">
    <property type="entry name" value="Fer4_10"/>
    <property type="match status" value="1"/>
</dbReference>
<evidence type="ECO:0000256" key="2">
    <source>
        <dbReference type="ARBA" id="ARBA00022485"/>
    </source>
</evidence>
<keyword evidence="6" id="KW-0408">Iron</keyword>
<dbReference type="eggNOG" id="arCOG04408">
    <property type="taxonomic scope" value="Archaea"/>
</dbReference>
<evidence type="ECO:0000256" key="7">
    <source>
        <dbReference type="ARBA" id="ARBA00023014"/>
    </source>
</evidence>
<dbReference type="STRING" id="693661.Arcve_1112"/>
<dbReference type="RefSeq" id="WP_013683786.1">
    <property type="nucleotide sequence ID" value="NC_015320.1"/>
</dbReference>
<feature type="domain" description="4Fe-4S ferredoxin-type" evidence="8">
    <location>
        <begin position="153"/>
        <end position="174"/>
    </location>
</feature>
<evidence type="ECO:0000313" key="9">
    <source>
        <dbReference type="EMBL" id="AEA47122.1"/>
    </source>
</evidence>
<proteinExistence type="predicted"/>
<dbReference type="SUPFAM" id="SSF54862">
    <property type="entry name" value="4Fe-4S ferredoxins"/>
    <property type="match status" value="1"/>
</dbReference>
<reference evidence="9 10" key="1">
    <citation type="submission" date="2011-03" db="EMBL/GenBank/DDBJ databases">
        <title>The complete genome of Archaeoglobus veneficus SNP6.</title>
        <authorList>
            <consortium name="US DOE Joint Genome Institute (JGI-PGF)"/>
            <person name="Lucas S."/>
            <person name="Copeland A."/>
            <person name="Lapidus A."/>
            <person name="Bruce D."/>
            <person name="Goodwin L."/>
            <person name="Pitluck S."/>
            <person name="Kyrpides N."/>
            <person name="Mavromatis K."/>
            <person name="Pagani I."/>
            <person name="Ivanova N."/>
            <person name="Mikhailova N."/>
            <person name="Lu M."/>
            <person name="Detter J.C."/>
            <person name="Tapia R."/>
            <person name="Han C."/>
            <person name="Land M."/>
            <person name="Hauser L."/>
            <person name="Markowitz V."/>
            <person name="Cheng J.-F."/>
            <person name="Hugenholtz P."/>
            <person name="Woyke T."/>
            <person name="Wu D."/>
            <person name="Spring S."/>
            <person name="Brambilla E."/>
            <person name="Klenk H.-P."/>
            <person name="Eisen J.A."/>
        </authorList>
    </citation>
    <scope>NUCLEOTIDE SEQUENCE [LARGE SCALE GENOMIC DNA]</scope>
    <source>
        <strain>SNP6</strain>
    </source>
</reference>
<dbReference type="HOGENOM" id="CLU_1202575_0_0_2"/>
<keyword evidence="1" id="KW-0813">Transport</keyword>
<accession>F2KT92</accession>
<keyword evidence="3" id="KW-0479">Metal-binding</keyword>